<dbReference type="InterPro" id="IPR001314">
    <property type="entry name" value="Peptidase_S1A"/>
</dbReference>
<dbReference type="PROSITE" id="PS50240">
    <property type="entry name" value="TRYPSIN_DOM"/>
    <property type="match status" value="2"/>
</dbReference>
<evidence type="ECO:0000256" key="2">
    <source>
        <dbReference type="SAM" id="SignalP"/>
    </source>
</evidence>
<proteinExistence type="inferred from homology"/>
<feature type="domain" description="Peptidase S1" evidence="3">
    <location>
        <begin position="37"/>
        <end position="286"/>
    </location>
</feature>
<name>A0ABM1XVI8_AEDAL</name>
<organism evidence="4 5">
    <name type="scientific">Aedes albopictus</name>
    <name type="common">Asian tiger mosquito</name>
    <name type="synonym">Stegomyia albopicta</name>
    <dbReference type="NCBI Taxonomy" id="7160"/>
    <lineage>
        <taxon>Eukaryota</taxon>
        <taxon>Metazoa</taxon>
        <taxon>Ecdysozoa</taxon>
        <taxon>Arthropoda</taxon>
        <taxon>Hexapoda</taxon>
        <taxon>Insecta</taxon>
        <taxon>Pterygota</taxon>
        <taxon>Neoptera</taxon>
        <taxon>Endopterygota</taxon>
        <taxon>Diptera</taxon>
        <taxon>Nematocera</taxon>
        <taxon>Culicoidea</taxon>
        <taxon>Culicidae</taxon>
        <taxon>Culicinae</taxon>
        <taxon>Aedini</taxon>
        <taxon>Aedes</taxon>
        <taxon>Stegomyia</taxon>
    </lineage>
</organism>
<comment type="similarity">
    <text evidence="1">Belongs to the peptidase S1 family. CLIP subfamily.</text>
</comment>
<evidence type="ECO:0000259" key="3">
    <source>
        <dbReference type="PROSITE" id="PS50240"/>
    </source>
</evidence>
<dbReference type="InterPro" id="IPR051333">
    <property type="entry name" value="CLIP_Serine_Protease"/>
</dbReference>
<accession>A0ABM1XVI8</accession>
<dbReference type="CDD" id="cd00190">
    <property type="entry name" value="Tryp_SPc"/>
    <property type="match status" value="1"/>
</dbReference>
<reference evidence="5" key="1">
    <citation type="journal article" date="2015" name="Proc. Natl. Acad. Sci. U.S.A.">
        <title>Genome sequence of the Asian Tiger mosquito, Aedes albopictus, reveals insights into its biology, genetics, and evolution.</title>
        <authorList>
            <person name="Chen X.G."/>
            <person name="Jiang X."/>
            <person name="Gu J."/>
            <person name="Xu M."/>
            <person name="Wu Y."/>
            <person name="Deng Y."/>
            <person name="Zhang C."/>
            <person name="Bonizzoni M."/>
            <person name="Dermauw W."/>
            <person name="Vontas J."/>
            <person name="Armbruster P."/>
            <person name="Huang X."/>
            <person name="Yang Y."/>
            <person name="Zhang H."/>
            <person name="He W."/>
            <person name="Peng H."/>
            <person name="Liu Y."/>
            <person name="Wu K."/>
            <person name="Chen J."/>
            <person name="Lirakis M."/>
            <person name="Topalis P."/>
            <person name="Van Leeuwen T."/>
            <person name="Hall A.B."/>
            <person name="Jiang X."/>
            <person name="Thorpe C."/>
            <person name="Mueller R.L."/>
            <person name="Sun C."/>
            <person name="Waterhouse R.M."/>
            <person name="Yan G."/>
            <person name="Tu Z.J."/>
            <person name="Fang X."/>
            <person name="James A.A."/>
        </authorList>
    </citation>
    <scope>NUCLEOTIDE SEQUENCE [LARGE SCALE GENOMIC DNA]</scope>
    <source>
        <strain evidence="5">Foshan</strain>
    </source>
</reference>
<dbReference type="PANTHER" id="PTHR24260">
    <property type="match status" value="1"/>
</dbReference>
<dbReference type="SUPFAM" id="SSF50494">
    <property type="entry name" value="Trypsin-like serine proteases"/>
    <property type="match status" value="2"/>
</dbReference>
<feature type="signal peptide" evidence="2">
    <location>
        <begin position="1"/>
        <end position="22"/>
    </location>
</feature>
<keyword evidence="5" id="KW-1185">Reference proteome</keyword>
<dbReference type="EnsemblMetazoa" id="AALFPA23_003281.R3540">
    <property type="protein sequence ID" value="AALFPA23_003281.P3540"/>
    <property type="gene ID" value="AALFPA23_003281"/>
</dbReference>
<dbReference type="RefSeq" id="XP_062708282.1">
    <property type="nucleotide sequence ID" value="XM_062852298.1"/>
</dbReference>
<dbReference type="Pfam" id="PF00089">
    <property type="entry name" value="Trypsin"/>
    <property type="match status" value="2"/>
</dbReference>
<feature type="domain" description="Peptidase S1" evidence="3">
    <location>
        <begin position="307"/>
        <end position="549"/>
    </location>
</feature>
<dbReference type="PROSITE" id="PS00134">
    <property type="entry name" value="TRYPSIN_HIS"/>
    <property type="match status" value="1"/>
</dbReference>
<protein>
    <recommendedName>
        <fullName evidence="3">Peptidase S1 domain-containing protein</fullName>
    </recommendedName>
</protein>
<dbReference type="GeneID" id="109412542"/>
<dbReference type="InterPro" id="IPR001254">
    <property type="entry name" value="Trypsin_dom"/>
</dbReference>
<dbReference type="SMART" id="SM00020">
    <property type="entry name" value="Tryp_SPc"/>
    <property type="match status" value="2"/>
</dbReference>
<dbReference type="Gene3D" id="2.40.10.10">
    <property type="entry name" value="Trypsin-like serine proteases"/>
    <property type="match status" value="2"/>
</dbReference>
<reference evidence="4" key="2">
    <citation type="submission" date="2025-05" db="UniProtKB">
        <authorList>
            <consortium name="EnsemblMetazoa"/>
        </authorList>
    </citation>
    <scope>IDENTIFICATION</scope>
    <source>
        <strain evidence="4">Foshan</strain>
    </source>
</reference>
<evidence type="ECO:0000313" key="4">
    <source>
        <dbReference type="EnsemblMetazoa" id="AALFPA23_003281.P3540"/>
    </source>
</evidence>
<evidence type="ECO:0000256" key="1">
    <source>
        <dbReference type="ARBA" id="ARBA00024195"/>
    </source>
</evidence>
<dbReference type="PANTHER" id="PTHR24260:SF136">
    <property type="entry name" value="GH08193P-RELATED"/>
    <property type="match status" value="1"/>
</dbReference>
<feature type="chain" id="PRO_5046136851" description="Peptidase S1 domain-containing protein" evidence="2">
    <location>
        <begin position="23"/>
        <end position="582"/>
    </location>
</feature>
<dbReference type="PRINTS" id="PR00722">
    <property type="entry name" value="CHYMOTRYPSIN"/>
</dbReference>
<sequence length="582" mass="64854">MSFIDRLVLWAFCLMLPGLSQASYQCGIRKHSFVQLVHHGWTVEEGQWPWHVAIFQKQRGSSGDYACGGTLLDEKHVLTAAHCAVNRETEYALPPSKFELHFGQQNLSTITPNVQIRDVSKVHIHPDHSSHRNDIAVLVMRLPVRYTDYVIPICIDQKADINLRNLEGERGWITGWGTTQTGSISDALRTASLPVVSYLQCFNDNEAVFGNLLNENVFCAGDRNGTSPGTGDSGGGMYFSDGDRWVLRGIVSFAKADELKKEVDTSKFVIFVNVQRFLTWIREIIADNTPQSEKAPQRISERECDKFKGLARKRRNNVCDNSRYPHTVSIIFADNVAKCNGVLVSENHVLTACHCLIDSEGNSPSKVQIDAYGLVNVSGMVCHPEYKRQTTYHDLAVIRLSTPVALSSNILPACLASNWTENLYDTLLQTGFGTSSATGIKKFIESEDNQVITKGKCEEIIISPSRRLPVGIIPGQLCVINTDQLRTSSQGSSGSPLQSVNTRSCMYTAVGLTIFGNLDHEDARESNSTVIDVYTRISHYIDWIEHIVWNAELPVTTTTVRSRQTETSTRAFINTDFIFPDD</sequence>
<dbReference type="InterPro" id="IPR009003">
    <property type="entry name" value="Peptidase_S1_PA"/>
</dbReference>
<evidence type="ECO:0000313" key="5">
    <source>
        <dbReference type="Proteomes" id="UP000069940"/>
    </source>
</evidence>
<dbReference type="InterPro" id="IPR043504">
    <property type="entry name" value="Peptidase_S1_PA_chymotrypsin"/>
</dbReference>
<dbReference type="Proteomes" id="UP000069940">
    <property type="component" value="Unassembled WGS sequence"/>
</dbReference>
<dbReference type="InterPro" id="IPR018114">
    <property type="entry name" value="TRYPSIN_HIS"/>
</dbReference>
<keyword evidence="2" id="KW-0732">Signal</keyword>